<dbReference type="EMBL" id="BONC01000029">
    <property type="protein sequence ID" value="GIF58061.1"/>
    <property type="molecule type" value="Genomic_DNA"/>
</dbReference>
<keyword evidence="3" id="KW-1185">Reference proteome</keyword>
<comment type="caution">
    <text evidence="2">The sequence shown here is derived from an EMBL/GenBank/DDBJ whole genome shotgun (WGS) entry which is preliminary data.</text>
</comment>
<evidence type="ECO:0000313" key="2">
    <source>
        <dbReference type="EMBL" id="GIF58061.1"/>
    </source>
</evidence>
<protein>
    <recommendedName>
        <fullName evidence="4">GIY-YIG nuclease family protein</fullName>
    </recommendedName>
</protein>
<organism evidence="2 3">
    <name type="scientific">Asanoa iriomotensis</name>
    <dbReference type="NCBI Taxonomy" id="234613"/>
    <lineage>
        <taxon>Bacteria</taxon>
        <taxon>Bacillati</taxon>
        <taxon>Actinomycetota</taxon>
        <taxon>Actinomycetes</taxon>
        <taxon>Micromonosporales</taxon>
        <taxon>Micromonosporaceae</taxon>
        <taxon>Asanoa</taxon>
    </lineage>
</organism>
<name>A0ABQ4C6J9_9ACTN</name>
<proteinExistence type="predicted"/>
<gene>
    <name evidence="2" type="ORF">Air01nite_41560</name>
</gene>
<dbReference type="Proteomes" id="UP000624325">
    <property type="component" value="Unassembled WGS sequence"/>
</dbReference>
<reference evidence="2 3" key="1">
    <citation type="submission" date="2021-01" db="EMBL/GenBank/DDBJ databases">
        <title>Whole genome shotgun sequence of Asanoa iriomotensis NBRC 100142.</title>
        <authorList>
            <person name="Komaki H."/>
            <person name="Tamura T."/>
        </authorList>
    </citation>
    <scope>NUCLEOTIDE SEQUENCE [LARGE SCALE GENOMIC DNA]</scope>
    <source>
        <strain evidence="2 3">NBRC 100142</strain>
    </source>
</reference>
<dbReference type="Gene3D" id="3.40.1440.10">
    <property type="entry name" value="GIY-YIG endonuclease"/>
    <property type="match status" value="1"/>
</dbReference>
<sequence>MAATGTVYLLHFDRPYGHAGHYTGWTTNLTARLADHASGRGARLMAVISAAGIGFTLARTWPGTRSLERALKRQGGASRRCPLCGITPATRAATAAATTRAARGSTPFRPTPVHHPSNGRGNR</sequence>
<evidence type="ECO:0000313" key="3">
    <source>
        <dbReference type="Proteomes" id="UP000624325"/>
    </source>
</evidence>
<accession>A0ABQ4C6J9</accession>
<evidence type="ECO:0008006" key="4">
    <source>
        <dbReference type="Google" id="ProtNLM"/>
    </source>
</evidence>
<evidence type="ECO:0000256" key="1">
    <source>
        <dbReference type="SAM" id="MobiDB-lite"/>
    </source>
</evidence>
<dbReference type="InterPro" id="IPR035901">
    <property type="entry name" value="GIY-YIG_endonuc_sf"/>
</dbReference>
<feature type="region of interest" description="Disordered" evidence="1">
    <location>
        <begin position="97"/>
        <end position="123"/>
    </location>
</feature>